<dbReference type="Pfam" id="PF01593">
    <property type="entry name" value="Amino_oxidase"/>
    <property type="match status" value="1"/>
</dbReference>
<dbReference type="SUPFAM" id="SSF51905">
    <property type="entry name" value="FAD/NAD(P)-binding domain"/>
    <property type="match status" value="1"/>
</dbReference>
<comment type="similarity">
    <text evidence="1">Belongs to the RENT3 family.</text>
</comment>
<keyword evidence="2" id="KW-0866">Nonsense-mediated mRNA decay</keyword>
<feature type="region of interest" description="Disordered" evidence="3">
    <location>
        <begin position="332"/>
        <end position="441"/>
    </location>
</feature>
<dbReference type="Gene3D" id="3.30.70.330">
    <property type="match status" value="1"/>
</dbReference>
<feature type="compositionally biased region" description="Basic and acidic residues" evidence="3">
    <location>
        <begin position="386"/>
        <end position="402"/>
    </location>
</feature>
<dbReference type="GO" id="GO:0016116">
    <property type="term" value="P:carotenoid metabolic process"/>
    <property type="evidence" value="ECO:0007669"/>
    <property type="project" value="InterPro"/>
</dbReference>
<protein>
    <submittedName>
        <fullName evidence="6">Regulator of nonsense transcripts UPF3</fullName>
    </submittedName>
</protein>
<dbReference type="PANTHER" id="PTHR46313:SF1">
    <property type="entry name" value="FAD_NAD(P)-BINDING OXIDOREDUCTASE FAMILY PROTEIN"/>
    <property type="match status" value="1"/>
</dbReference>
<dbReference type="OrthoDB" id="7777654at2759"/>
<feature type="compositionally biased region" description="Polar residues" evidence="3">
    <location>
        <begin position="419"/>
        <end position="438"/>
    </location>
</feature>
<dbReference type="InterPro" id="IPR035979">
    <property type="entry name" value="RBD_domain_sf"/>
</dbReference>
<evidence type="ECO:0000313" key="7">
    <source>
        <dbReference type="Proteomes" id="UP000516437"/>
    </source>
</evidence>
<dbReference type="GO" id="GO:0016491">
    <property type="term" value="F:oxidoreductase activity"/>
    <property type="evidence" value="ECO:0007669"/>
    <property type="project" value="InterPro"/>
</dbReference>
<sequence>MKDSPDRTKVVLRHLPPAISQAMLMDQIDSVFAGRYHWVTFRPGKSSLKYQSHSRAYIDFKKPEDVIEFAEFFDGHLFVNEKGTQYRTTVEYAPSQRVPKQWSKKDGREGTILKDPEYLEFLEFLAKPVENLPSAEIQLERREAERGGTAKEAPIVTPLMDFVRQKRAAKGGSRRSLPNGKLSRRTSGSSAGSPGSPLLKRGSERRRMSSKMYVLRDTTKNLSVKDKATFILVPKREEEQLSNKSVSLVPAAGTEVLEEDIGISGTNESGKRKILLLKGKEREITYVSVGSSQQHGITSSVRNVFSSAALKQNQQRQGSGKMVRRILLNKDSRQSQSFVGQSQHQIQTSNSEDKRTPRAPHVQLVSKDTTPAPDDDVVGNDVHGFCSEKQEKRTRNKDKPDRGVWTSLRRSDGCYASEESFSPSASQTTLSLGYSSEGSHGDMKVDMANARSGEVKNLGAGRTGHSSLDNGSHKHFGRRGPTHGVKDVDGSLIISDGKHSRRGASYNSHEVIGQASLGAKIKFWFVIQVLVHNLIQKFSSGCPPMGLCLWLELWEPSLLLTRLGKPEADVVVIGSGIAGLCCAGLLARYGQDVLVLESHDLPGGAAHSFEIKGYKFDSGPSLFSGFQSRGPQANPLAQVLDALGESLPCAKYDSWMVYLPEGEFLSRIGPTEFFKSHDLPVHSSTNLTIVRGPQANPLAQVLDALGESLPCAKYDSWMVTYLKDLEKYASPNAVQEWQKLLDAVLPLSAAAMALPPLSIRGDFGVLSTAAARYAPALLKSFVQMGPQGALGATKLLRPFSEIVDSLELKDRFIQNWVDLLSFLLAGVKTDGILSAEMSQNTEVKVYMFAEWYKPGSCLEYPLHGTGALVDALVRGMKKFGGRLSLGSHVENIVVENDQATGVKLTSGQFVRAKKAVVSNASMWDTLKLLPKEVVPKSYLDRINMTQQCESFMHLHLGFDTEGIAEDLGIHHIVVNDWERGVDADQNVVLISVPSVLSPDLAPPGKHVLHAYTPGTEPFGLWEGLDRRSTEYKKLKAERSEVMWRAVERALGAGFSREKCEVKLVGSPLTHQSFLRRNRGTYGPAIEAGKASFPGHSTAIPQLYCCGDSTFPGIGVPAVAASGAIVANSLVSRVVYKSKERSEHLVKPFFWWIKELKLNKKICTGVRRSNLQCQI</sequence>
<dbReference type="InterPro" id="IPR002937">
    <property type="entry name" value="Amino_oxidase"/>
</dbReference>
<feature type="domain" description="Amine oxidase" evidence="4">
    <location>
        <begin position="746"/>
        <end position="1127"/>
    </location>
</feature>
<dbReference type="Pfam" id="PF13450">
    <property type="entry name" value="NAD_binding_8"/>
    <property type="match status" value="1"/>
</dbReference>
<dbReference type="InterPro" id="IPR045892">
    <property type="entry name" value="CrtISO-like"/>
</dbReference>
<evidence type="ECO:0000259" key="5">
    <source>
        <dbReference type="Pfam" id="PF03467"/>
    </source>
</evidence>
<dbReference type="Gene3D" id="3.50.50.60">
    <property type="entry name" value="FAD/NAD(P)-binding domain"/>
    <property type="match status" value="2"/>
</dbReference>
<dbReference type="EMBL" id="RXIC02000025">
    <property type="protein sequence ID" value="KAB1208558.1"/>
    <property type="molecule type" value="Genomic_DNA"/>
</dbReference>
<dbReference type="SUPFAM" id="SSF54928">
    <property type="entry name" value="RNA-binding domain, RBD"/>
    <property type="match status" value="1"/>
</dbReference>
<dbReference type="InterPro" id="IPR012677">
    <property type="entry name" value="Nucleotide-bd_a/b_plait_sf"/>
</dbReference>
<dbReference type="Pfam" id="PF03467">
    <property type="entry name" value="Smg4_UPF3"/>
    <property type="match status" value="1"/>
</dbReference>
<dbReference type="InterPro" id="IPR005120">
    <property type="entry name" value="UPF3_dom"/>
</dbReference>
<dbReference type="InterPro" id="IPR036188">
    <property type="entry name" value="FAD/NAD-bd_sf"/>
</dbReference>
<accession>A0A6A1V9K6</accession>
<reference evidence="6 7" key="1">
    <citation type="journal article" date="2019" name="Plant Biotechnol. J.">
        <title>The red bayberry genome and genetic basis of sex determination.</title>
        <authorList>
            <person name="Jia H.M."/>
            <person name="Jia H.J."/>
            <person name="Cai Q.L."/>
            <person name="Wang Y."/>
            <person name="Zhao H.B."/>
            <person name="Yang W.F."/>
            <person name="Wang G.Y."/>
            <person name="Li Y.H."/>
            <person name="Zhan D.L."/>
            <person name="Shen Y.T."/>
            <person name="Niu Q.F."/>
            <person name="Chang L."/>
            <person name="Qiu J."/>
            <person name="Zhao L."/>
            <person name="Xie H.B."/>
            <person name="Fu W.Y."/>
            <person name="Jin J."/>
            <person name="Li X.W."/>
            <person name="Jiao Y."/>
            <person name="Zhou C.C."/>
            <person name="Tu T."/>
            <person name="Chai C.Y."/>
            <person name="Gao J.L."/>
            <person name="Fan L.J."/>
            <person name="van de Weg E."/>
            <person name="Wang J.Y."/>
            <person name="Gao Z.S."/>
        </authorList>
    </citation>
    <scope>NUCLEOTIDE SEQUENCE [LARGE SCALE GENOMIC DNA]</scope>
    <source>
        <tissue evidence="6">Leaves</tissue>
    </source>
</reference>
<dbReference type="Proteomes" id="UP000516437">
    <property type="component" value="Chromosome 7"/>
</dbReference>
<comment type="caution">
    <text evidence="6">The sequence shown here is derived from an EMBL/GenBank/DDBJ whole genome shotgun (WGS) entry which is preliminary data.</text>
</comment>
<evidence type="ECO:0000256" key="2">
    <source>
        <dbReference type="ARBA" id="ARBA00023161"/>
    </source>
</evidence>
<dbReference type="CDD" id="cd12455">
    <property type="entry name" value="RRM_like_Smg4_UPF3"/>
    <property type="match status" value="1"/>
</dbReference>
<organism evidence="6 7">
    <name type="scientific">Morella rubra</name>
    <name type="common">Chinese bayberry</name>
    <dbReference type="NCBI Taxonomy" id="262757"/>
    <lineage>
        <taxon>Eukaryota</taxon>
        <taxon>Viridiplantae</taxon>
        <taxon>Streptophyta</taxon>
        <taxon>Embryophyta</taxon>
        <taxon>Tracheophyta</taxon>
        <taxon>Spermatophyta</taxon>
        <taxon>Magnoliopsida</taxon>
        <taxon>eudicotyledons</taxon>
        <taxon>Gunneridae</taxon>
        <taxon>Pentapetalae</taxon>
        <taxon>rosids</taxon>
        <taxon>fabids</taxon>
        <taxon>Fagales</taxon>
        <taxon>Myricaceae</taxon>
        <taxon>Morella</taxon>
    </lineage>
</organism>
<feature type="compositionally biased region" description="Low complexity" evidence="3">
    <location>
        <begin position="185"/>
        <end position="199"/>
    </location>
</feature>
<name>A0A6A1V9K6_9ROSI</name>
<dbReference type="GO" id="GO:0003676">
    <property type="term" value="F:nucleic acid binding"/>
    <property type="evidence" value="ECO:0007669"/>
    <property type="project" value="InterPro"/>
</dbReference>
<evidence type="ECO:0000259" key="4">
    <source>
        <dbReference type="Pfam" id="PF01593"/>
    </source>
</evidence>
<proteinExistence type="inferred from homology"/>
<gene>
    <name evidence="6" type="ORF">CJ030_MR7G000278</name>
</gene>
<feature type="compositionally biased region" description="Polar residues" evidence="3">
    <location>
        <begin position="334"/>
        <end position="350"/>
    </location>
</feature>
<dbReference type="FunFam" id="3.50.50.60:FF:000343">
    <property type="entry name" value="FAD/NAD(P)-binding oxidoreductase family protein"/>
    <property type="match status" value="1"/>
</dbReference>
<keyword evidence="7" id="KW-1185">Reference proteome</keyword>
<evidence type="ECO:0000256" key="1">
    <source>
        <dbReference type="ARBA" id="ARBA00005991"/>
    </source>
</evidence>
<dbReference type="GO" id="GO:0000184">
    <property type="term" value="P:nuclear-transcribed mRNA catabolic process, nonsense-mediated decay"/>
    <property type="evidence" value="ECO:0007669"/>
    <property type="project" value="UniProtKB-KW"/>
</dbReference>
<dbReference type="PANTHER" id="PTHR46313">
    <property type="match status" value="1"/>
</dbReference>
<evidence type="ECO:0000313" key="6">
    <source>
        <dbReference type="EMBL" id="KAB1208558.1"/>
    </source>
</evidence>
<feature type="domain" description="UPF3" evidence="5">
    <location>
        <begin position="7"/>
        <end position="168"/>
    </location>
</feature>
<evidence type="ECO:0000256" key="3">
    <source>
        <dbReference type="SAM" id="MobiDB-lite"/>
    </source>
</evidence>
<dbReference type="AlphaFoldDB" id="A0A6A1V9K6"/>
<feature type="region of interest" description="Disordered" evidence="3">
    <location>
        <begin position="167"/>
        <end position="214"/>
    </location>
</feature>
<feature type="region of interest" description="Disordered" evidence="3">
    <location>
        <begin position="460"/>
        <end position="481"/>
    </location>
</feature>